<dbReference type="InterPro" id="IPR029063">
    <property type="entry name" value="SAM-dependent_MTases_sf"/>
</dbReference>
<keyword evidence="1" id="KW-0489">Methyltransferase</keyword>
<keyword evidence="2" id="KW-0808">Transferase</keyword>
<evidence type="ECO:0008006" key="5">
    <source>
        <dbReference type="Google" id="ProtNLM"/>
    </source>
</evidence>
<dbReference type="GO" id="GO:0032259">
    <property type="term" value="P:methylation"/>
    <property type="evidence" value="ECO:0007669"/>
    <property type="project" value="UniProtKB-KW"/>
</dbReference>
<evidence type="ECO:0000256" key="1">
    <source>
        <dbReference type="ARBA" id="ARBA00022603"/>
    </source>
</evidence>
<proteinExistence type="predicted"/>
<reference evidence="3 4" key="1">
    <citation type="journal article" date="2009" name="Infect. Immun.">
        <title>Comparative genomics reveal extensive transposon-mediated genomic plasticity and diversity among potential effector proteins within the genus Coxiella.</title>
        <authorList>
            <person name="Beare P.A."/>
            <person name="Unsworth N."/>
            <person name="Andoh M."/>
            <person name="Voth D.E."/>
            <person name="Omsland A."/>
            <person name="Gilk S.D."/>
            <person name="Williams K.P."/>
            <person name="Sobral B.W."/>
            <person name="Kupko J.J.III."/>
            <person name="Porcella S.F."/>
            <person name="Samuel J.E."/>
            <person name="Heinzen R.A."/>
        </authorList>
    </citation>
    <scope>NUCLEOTIDE SEQUENCE [LARGE SCALE GENOMIC DNA]</scope>
    <source>
        <strain evidence="3 4">Dugway 5J108-111</strain>
    </source>
</reference>
<dbReference type="RefSeq" id="WP_011996383.1">
    <property type="nucleotide sequence ID" value="NC_009727.1"/>
</dbReference>
<dbReference type="SUPFAM" id="SSF53335">
    <property type="entry name" value="S-adenosyl-L-methionine-dependent methyltransferases"/>
    <property type="match status" value="1"/>
</dbReference>
<dbReference type="EMBL" id="CP000733">
    <property type="protein sequence ID" value="ABS77815.2"/>
    <property type="molecule type" value="Genomic_DNA"/>
</dbReference>
<dbReference type="Proteomes" id="UP000008555">
    <property type="component" value="Chromosome"/>
</dbReference>
<evidence type="ECO:0000256" key="2">
    <source>
        <dbReference type="ARBA" id="ARBA00022679"/>
    </source>
</evidence>
<dbReference type="Gene3D" id="3.40.50.12710">
    <property type="match status" value="1"/>
</dbReference>
<dbReference type="InterPro" id="IPR038375">
    <property type="entry name" value="NDUFAF7_sf"/>
</dbReference>
<dbReference type="PANTHER" id="PTHR12049:SF7">
    <property type="entry name" value="PROTEIN ARGININE METHYLTRANSFERASE NDUFAF7, MITOCHONDRIAL"/>
    <property type="match status" value="1"/>
</dbReference>
<dbReference type="InterPro" id="IPR003788">
    <property type="entry name" value="NDUFAF7"/>
</dbReference>
<protein>
    <recommendedName>
        <fullName evidence="5">SAM-dependent methyltransferase</fullName>
    </recommendedName>
</protein>
<name>A9KF00_COXBN</name>
<evidence type="ECO:0000313" key="4">
    <source>
        <dbReference type="Proteomes" id="UP000008555"/>
    </source>
</evidence>
<gene>
    <name evidence="3" type="ordered locus">CBUD_0057</name>
</gene>
<dbReference type="GO" id="GO:0035243">
    <property type="term" value="F:protein-arginine omega-N symmetric methyltransferase activity"/>
    <property type="evidence" value="ECO:0007669"/>
    <property type="project" value="TreeGrafter"/>
</dbReference>
<dbReference type="KEGG" id="cbd:CBUD_0057"/>
<dbReference type="Pfam" id="PF02636">
    <property type="entry name" value="Methyltransf_28"/>
    <property type="match status" value="1"/>
</dbReference>
<evidence type="ECO:0000313" key="3">
    <source>
        <dbReference type="EMBL" id="ABS77815.2"/>
    </source>
</evidence>
<dbReference type="PANTHER" id="PTHR12049">
    <property type="entry name" value="PROTEIN ARGININE METHYLTRANSFERASE NDUFAF7, MITOCHONDRIAL"/>
    <property type="match status" value="1"/>
</dbReference>
<dbReference type="HOGENOM" id="CLU_024840_1_0_6"/>
<accession>A9KF00</accession>
<organism evidence="3 4">
    <name type="scientific">Coxiella burnetii (strain Dugway 5J108-111)</name>
    <dbReference type="NCBI Taxonomy" id="434922"/>
    <lineage>
        <taxon>Bacteria</taxon>
        <taxon>Pseudomonadati</taxon>
        <taxon>Pseudomonadota</taxon>
        <taxon>Gammaproteobacteria</taxon>
        <taxon>Legionellales</taxon>
        <taxon>Coxiellaceae</taxon>
        <taxon>Coxiella</taxon>
    </lineage>
</organism>
<dbReference type="AlphaFoldDB" id="A9KF00"/>
<sequence length="417" mass="46800">MGDRFSHSYSGIISPLLKGDCAFKIKSINMQPNDLPSPDPIANAHSEQLRLHIVREIAENGPLTFARYMQLALYAPGLGYYSAGSRKFGAAGDFVTAPEISSLFSQCVARQCQQILIDLNGGDIVELGAGSGRMAADILRELQHTGCLPHNYFILEISADLRDRQEKFIKNEIPELSHRVKWLNRLPSPHFKGVILGNEVIDAMPVHKFKIDNGIKEVYVNWKNEQFVWEIGEPSAALSDYIKNLTIHFPEGYESEVNLLLKGWIASLADILQEGLILLIDYGFPRHEYYHTDRDRGTIACHYRHHSHFDPLILTGIQDITAHVDFTAIAEAAAKQGLAVEGFTHQAGFLLNCGIATLMPQVEDVAEHYRIAQEIKKLTLPGEMGELFKAIALTRNYRQSLLGFIRMNQVERLSGHR</sequence>